<dbReference type="AlphaFoldDB" id="A0A1I2QW11"/>
<dbReference type="Proteomes" id="UP000198724">
    <property type="component" value="Unassembled WGS sequence"/>
</dbReference>
<dbReference type="InterPro" id="IPR005094">
    <property type="entry name" value="Endonuclease_MobA/VirD2"/>
</dbReference>
<accession>A0A1I2QW11</accession>
<dbReference type="Pfam" id="PF03432">
    <property type="entry name" value="Relaxase"/>
    <property type="match status" value="1"/>
</dbReference>
<dbReference type="STRING" id="1436961.SAMN05421739_102156"/>
<name>A0A1I2QW11_9BACT</name>
<evidence type="ECO:0000313" key="4">
    <source>
        <dbReference type="Proteomes" id="UP000198724"/>
    </source>
</evidence>
<feature type="region of interest" description="Disordered" evidence="1">
    <location>
        <begin position="293"/>
        <end position="326"/>
    </location>
</feature>
<organism evidence="3 4">
    <name type="scientific">Pontibacter chinhatensis</name>
    <dbReference type="NCBI Taxonomy" id="1436961"/>
    <lineage>
        <taxon>Bacteria</taxon>
        <taxon>Pseudomonadati</taxon>
        <taxon>Bacteroidota</taxon>
        <taxon>Cytophagia</taxon>
        <taxon>Cytophagales</taxon>
        <taxon>Hymenobacteraceae</taxon>
        <taxon>Pontibacter</taxon>
    </lineage>
</organism>
<evidence type="ECO:0000256" key="1">
    <source>
        <dbReference type="SAM" id="MobiDB-lite"/>
    </source>
</evidence>
<feature type="compositionally biased region" description="Basic and acidic residues" evidence="1">
    <location>
        <begin position="304"/>
        <end position="313"/>
    </location>
</feature>
<sequence length="326" mass="37401">MIGKVHMSKSIADSVAYVAQKPAARILAADGIRTDSVPHMIRDFGLVSKLNPGLENKVGHISLSWSRQDRDKLSREVMVARAREYMDKMGIRNTQYLIAEHRDTPHPHVHIVYNAVSYGGRRIEVDFQYQRNMRVISQMIDRHGYHLNTGKQAVSRERLNPRESARFALYDIIRLVLEQAKSWEELQARLQRQGVSARFKHEGGTGQVLGVSFRHGAYNFKGSTLDPGLSYGRITRQLEQNLRSRLQRLEKRAAGKRLSSHNRPFSLLSVTRAGKLQPDGLLLDKRAVLRAYRQPLQQPQARRSPAERAKDLHPTTQQAYRRNSWK</sequence>
<proteinExistence type="predicted"/>
<keyword evidence="4" id="KW-1185">Reference proteome</keyword>
<evidence type="ECO:0000313" key="3">
    <source>
        <dbReference type="EMBL" id="SFG32240.1"/>
    </source>
</evidence>
<gene>
    <name evidence="3" type="ORF">SAMN05421739_102156</name>
</gene>
<feature type="domain" description="MobA/VirD2-like nuclease" evidence="2">
    <location>
        <begin position="17"/>
        <end position="144"/>
    </location>
</feature>
<protein>
    <submittedName>
        <fullName evidence="3">Relaxase/Mobilisation nuclease domain-containing protein</fullName>
    </submittedName>
</protein>
<evidence type="ECO:0000259" key="2">
    <source>
        <dbReference type="Pfam" id="PF03432"/>
    </source>
</evidence>
<feature type="compositionally biased region" description="Polar residues" evidence="1">
    <location>
        <begin position="314"/>
        <end position="326"/>
    </location>
</feature>
<dbReference type="EMBL" id="FOOT01000002">
    <property type="protein sequence ID" value="SFG32240.1"/>
    <property type="molecule type" value="Genomic_DNA"/>
</dbReference>
<reference evidence="4" key="1">
    <citation type="submission" date="2016-10" db="EMBL/GenBank/DDBJ databases">
        <authorList>
            <person name="Varghese N."/>
            <person name="Submissions S."/>
        </authorList>
    </citation>
    <scope>NUCLEOTIDE SEQUENCE [LARGE SCALE GENOMIC DNA]</scope>
    <source>
        <strain evidence="4">LP51</strain>
    </source>
</reference>